<dbReference type="InterPro" id="IPR043502">
    <property type="entry name" value="DNA/RNA_pol_sf"/>
</dbReference>
<evidence type="ECO:0000256" key="7">
    <source>
        <dbReference type="ARBA" id="ARBA00023125"/>
    </source>
</evidence>
<dbReference type="GO" id="GO:0000166">
    <property type="term" value="F:nucleotide binding"/>
    <property type="evidence" value="ECO:0007669"/>
    <property type="project" value="InterPro"/>
</dbReference>
<name>A0A101LW89_PICGL</name>
<dbReference type="InterPro" id="IPR023211">
    <property type="entry name" value="DNA_pol_palm_dom_sf"/>
</dbReference>
<dbReference type="PRINTS" id="PR00106">
    <property type="entry name" value="DNAPOLB"/>
</dbReference>
<evidence type="ECO:0000256" key="1">
    <source>
        <dbReference type="ARBA" id="ARBA00005755"/>
    </source>
</evidence>
<dbReference type="PANTHER" id="PTHR33568:SF3">
    <property type="entry name" value="DNA-DIRECTED DNA POLYMERASE"/>
    <property type="match status" value="1"/>
</dbReference>
<dbReference type="Gene3D" id="3.90.1600.10">
    <property type="entry name" value="Palm domain of DNA polymerase"/>
    <property type="match status" value="2"/>
</dbReference>
<proteinExistence type="inferred from homology"/>
<dbReference type="PANTHER" id="PTHR33568">
    <property type="entry name" value="DNA POLYMERASE"/>
    <property type="match status" value="1"/>
</dbReference>
<dbReference type="Gene3D" id="3.30.420.10">
    <property type="entry name" value="Ribonuclease H-like superfamily/Ribonuclease H"/>
    <property type="match status" value="1"/>
</dbReference>
<comment type="caution">
    <text evidence="12">The sequence shown here is derived from an EMBL/GenBank/DDBJ whole genome shotgun (WGS) entry which is preliminary data.</text>
</comment>
<dbReference type="InterPro" id="IPR004868">
    <property type="entry name" value="DNA-dir_DNA_pol_B_mt/vir"/>
</dbReference>
<evidence type="ECO:0000256" key="10">
    <source>
        <dbReference type="SAM" id="MobiDB-lite"/>
    </source>
</evidence>
<reference evidence="12" key="1">
    <citation type="journal article" date="2015" name="Genome Biol. Evol.">
        <title>Organellar Genomes of White Spruce (Picea glauca): Assembly and Annotation.</title>
        <authorList>
            <person name="Jackman S.D."/>
            <person name="Warren R.L."/>
            <person name="Gibb E.A."/>
            <person name="Vandervalk B.P."/>
            <person name="Mohamadi H."/>
            <person name="Chu J."/>
            <person name="Raymond A."/>
            <person name="Pleasance S."/>
            <person name="Coope R."/>
            <person name="Wildung M.R."/>
            <person name="Ritland C.E."/>
            <person name="Bousquet J."/>
            <person name="Jones S.J."/>
            <person name="Bohlmann J."/>
            <person name="Birol I."/>
        </authorList>
    </citation>
    <scope>NUCLEOTIDE SEQUENCE [LARGE SCALE GENOMIC DNA]</scope>
    <source>
        <tissue evidence="12">Flushing bud</tissue>
    </source>
</reference>
<evidence type="ECO:0000256" key="8">
    <source>
        <dbReference type="ARBA" id="ARBA00049244"/>
    </source>
</evidence>
<evidence type="ECO:0000256" key="2">
    <source>
        <dbReference type="ARBA" id="ARBA00012417"/>
    </source>
</evidence>
<evidence type="ECO:0000256" key="3">
    <source>
        <dbReference type="ARBA" id="ARBA00022679"/>
    </source>
</evidence>
<dbReference type="InterPro" id="IPR019454">
    <property type="entry name" value="Lipoprot_YkyA-like"/>
</dbReference>
<dbReference type="SUPFAM" id="SSF56672">
    <property type="entry name" value="DNA/RNA polymerases"/>
    <property type="match status" value="1"/>
</dbReference>
<dbReference type="InterPro" id="IPR006172">
    <property type="entry name" value="DNA-dir_DNA_pol_B"/>
</dbReference>
<dbReference type="AlphaFoldDB" id="A0A101LW89"/>
<protein>
    <recommendedName>
        <fullName evidence="2">DNA-directed DNA polymerase</fullName>
        <ecNumber evidence="2">2.7.7.7</ecNumber>
    </recommendedName>
</protein>
<evidence type="ECO:0000256" key="6">
    <source>
        <dbReference type="ARBA" id="ARBA00022932"/>
    </source>
</evidence>
<dbReference type="SMART" id="SM00486">
    <property type="entry name" value="POLBc"/>
    <property type="match status" value="1"/>
</dbReference>
<keyword evidence="5" id="KW-0235">DNA replication</keyword>
<evidence type="ECO:0000256" key="9">
    <source>
        <dbReference type="SAM" id="Coils"/>
    </source>
</evidence>
<dbReference type="InterPro" id="IPR012337">
    <property type="entry name" value="RNaseH-like_sf"/>
</dbReference>
<organism evidence="12">
    <name type="scientific">Picea glauca</name>
    <name type="common">White spruce</name>
    <name type="synonym">Pinus glauca</name>
    <dbReference type="NCBI Taxonomy" id="3330"/>
    <lineage>
        <taxon>Eukaryota</taxon>
        <taxon>Viridiplantae</taxon>
        <taxon>Streptophyta</taxon>
        <taxon>Embryophyta</taxon>
        <taxon>Tracheophyta</taxon>
        <taxon>Spermatophyta</taxon>
        <taxon>Pinopsida</taxon>
        <taxon>Pinidae</taxon>
        <taxon>Conifers I</taxon>
        <taxon>Pinales</taxon>
        <taxon>Pinaceae</taxon>
        <taxon>Picea</taxon>
    </lineage>
</organism>
<evidence type="ECO:0000313" key="12">
    <source>
        <dbReference type="EMBL" id="KUM46512.1"/>
    </source>
</evidence>
<keyword evidence="6" id="KW-0239">DNA-directed DNA polymerase</keyword>
<feature type="domain" description="DNA-directed DNA polymerase family B mitochondria/virus" evidence="11">
    <location>
        <begin position="172"/>
        <end position="484"/>
    </location>
</feature>
<geneLocation type="mitochondrion" evidence="12"/>
<dbReference type="EMBL" id="LKAM01000011">
    <property type="protein sequence ID" value="KUM46512.1"/>
    <property type="molecule type" value="Genomic_DNA"/>
</dbReference>
<dbReference type="Pfam" id="PF10368">
    <property type="entry name" value="YkyA"/>
    <property type="match status" value="1"/>
</dbReference>
<evidence type="ECO:0000259" key="11">
    <source>
        <dbReference type="Pfam" id="PF03175"/>
    </source>
</evidence>
<dbReference type="SUPFAM" id="SSF53098">
    <property type="entry name" value="Ribonuclease H-like"/>
    <property type="match status" value="1"/>
</dbReference>
<dbReference type="GO" id="GO:0003887">
    <property type="term" value="F:DNA-directed DNA polymerase activity"/>
    <property type="evidence" value="ECO:0007669"/>
    <property type="project" value="UniProtKB-KW"/>
</dbReference>
<dbReference type="EC" id="2.7.7.7" evidence="2"/>
<dbReference type="InterPro" id="IPR036397">
    <property type="entry name" value="RNaseH_sf"/>
</dbReference>
<dbReference type="Pfam" id="PF03175">
    <property type="entry name" value="DNA_pol_B_2"/>
    <property type="match status" value="2"/>
</dbReference>
<keyword evidence="12" id="KW-0496">Mitochondrion</keyword>
<sequence>MPFLVADTETVLVDGVHVPYAAGFLPVYPGEDVDNYSIYTEFSEDSLSVLPSFEDRSDKMLYDFLERLARVAEKYKIPMVYFHNLSRFDGILLMKFYAKHGNTYSIKPLMRNLRLYELVVSRGNKVVLRLRDSLALLPGSLDTLAKTLCPQLGGKGSIPHEEIQVETLENRRDQLLEYLKQDIRLLGGVMLKAQEIYWTQFKVDIVKCLTVSSLAMKIYRMSFYDPNSFPIHLPSKNEDTFIRRGYYGGHSDMYIPYGENLYYYDVNSLYPYIMKTFNMPGGKPVWHGDLQSQELSNLYGFIEAYVVCPSTITRPFLPYKANNTLLFATGKFVGVYYSEELKYARDLGYTIIPLRGYLFEERTSPFGSFVSELFSRRQEAKVSGHDAMAYVYKILMNSLYGRFGINPQSTITEVVNRERYDTLTQNENLIFGDKLSDHYYIVSYLSNTGQVDDLDWNPPSISAVQLAAAITACARIHMYKYTSRPDCYYTDTDSAVLGSPLPEDEVSSIELGKCKLEYTVKQGIFLAAKSYSLLLEEDKGHILKQKGPTRSLVSPEWYKLQLENPSLTQQMTLASNFRINWHTLEISKKDTPVVLGIKVDTKRFAVYSEEGVWVSTKPKNVIDFGGQDSTILKIENKILQEQLDEKEKESAKKDAQLDVLAHQIAGLSDQNEKIQKSYASMREENASMREENASMHEDIKDYLDRLMGFDSQNFRLCEENASLKEQLADLAKKMDTFKESHFGLMEAYNELIENNQKLNKLLQDKDAKLDDLREENAINAKRIDLLSKMMDDQAKIMDNQAKTTIAFNARIYEEIQKLNKLLQDKDAKLDDLREMNASLIKENNRLKEKPYLSLEETKSFHKEHNKQLLQIIKRKNEEIARLEAKLGQTTKLPTQDTNKPKEPSWWKEKERMDNRNKPKKPPGSKGYHNGAFYKPPP</sequence>
<dbReference type="Gene3D" id="1.10.287.690">
    <property type="entry name" value="Helix hairpin bin"/>
    <property type="match status" value="1"/>
</dbReference>
<evidence type="ECO:0000256" key="4">
    <source>
        <dbReference type="ARBA" id="ARBA00022695"/>
    </source>
</evidence>
<dbReference type="GO" id="GO:0003677">
    <property type="term" value="F:DNA binding"/>
    <property type="evidence" value="ECO:0007669"/>
    <property type="project" value="UniProtKB-KW"/>
</dbReference>
<feature type="region of interest" description="Disordered" evidence="10">
    <location>
        <begin position="884"/>
        <end position="937"/>
    </location>
</feature>
<keyword evidence="4" id="KW-0548">Nucleotidyltransferase</keyword>
<evidence type="ECO:0000256" key="5">
    <source>
        <dbReference type="ARBA" id="ARBA00022705"/>
    </source>
</evidence>
<dbReference type="GO" id="GO:0006260">
    <property type="term" value="P:DNA replication"/>
    <property type="evidence" value="ECO:0007669"/>
    <property type="project" value="UniProtKB-KW"/>
</dbReference>
<feature type="coiled-coil region" evidence="9">
    <location>
        <begin position="629"/>
        <end position="775"/>
    </location>
</feature>
<feature type="compositionally biased region" description="Polar residues" evidence="10">
    <location>
        <begin position="887"/>
        <end position="897"/>
    </location>
</feature>
<comment type="catalytic activity">
    <reaction evidence="8">
        <text>DNA(n) + a 2'-deoxyribonucleoside 5'-triphosphate = DNA(n+1) + diphosphate</text>
        <dbReference type="Rhea" id="RHEA:22508"/>
        <dbReference type="Rhea" id="RHEA-COMP:17339"/>
        <dbReference type="Rhea" id="RHEA-COMP:17340"/>
        <dbReference type="ChEBI" id="CHEBI:33019"/>
        <dbReference type="ChEBI" id="CHEBI:61560"/>
        <dbReference type="ChEBI" id="CHEBI:173112"/>
        <dbReference type="EC" id="2.7.7.7"/>
    </reaction>
</comment>
<gene>
    <name evidence="12" type="primary">dpo</name>
    <name evidence="12" type="ORF">ABT39_MTgene1613</name>
</gene>
<keyword evidence="7" id="KW-0238">DNA-binding</keyword>
<accession>A0A101LW89</accession>
<keyword evidence="9" id="KW-0175">Coiled coil</keyword>
<feature type="domain" description="DNA-directed DNA polymerase family B mitochondria/virus" evidence="11">
    <location>
        <begin position="79"/>
        <end position="167"/>
    </location>
</feature>
<comment type="similarity">
    <text evidence="1">Belongs to the DNA polymerase type-B family.</text>
</comment>
<feature type="compositionally biased region" description="Basic and acidic residues" evidence="10">
    <location>
        <begin position="898"/>
        <end position="916"/>
    </location>
</feature>
<keyword evidence="3" id="KW-0808">Transferase</keyword>